<organism evidence="2 3">
    <name type="scientific">Bizionia echini</name>
    <dbReference type="NCBI Taxonomy" id="649333"/>
    <lineage>
        <taxon>Bacteria</taxon>
        <taxon>Pseudomonadati</taxon>
        <taxon>Bacteroidota</taxon>
        <taxon>Flavobacteriia</taxon>
        <taxon>Flavobacteriales</taxon>
        <taxon>Flavobacteriaceae</taxon>
        <taxon>Bizionia</taxon>
    </lineage>
</organism>
<accession>A0A1I5AKC1</accession>
<gene>
    <name evidence="2" type="ORF">SAMN04487989_102113</name>
</gene>
<dbReference type="OrthoDB" id="1449997at2"/>
<evidence type="ECO:0000256" key="1">
    <source>
        <dbReference type="SAM" id="SignalP"/>
    </source>
</evidence>
<dbReference type="PROSITE" id="PS51257">
    <property type="entry name" value="PROKAR_LIPOPROTEIN"/>
    <property type="match status" value="1"/>
</dbReference>
<dbReference type="Proteomes" id="UP000198705">
    <property type="component" value="Unassembled WGS sequence"/>
</dbReference>
<keyword evidence="3" id="KW-1185">Reference proteome</keyword>
<protein>
    <recommendedName>
        <fullName evidence="4">Type 1 periplasmic binding fold superfamily protein</fullName>
    </recommendedName>
</protein>
<sequence length="198" mass="21707">MNLIKKITSLPYLIVCIMFLSISCSEDNPFEPPMGNQNNGDTGPMHLYELSFSGGSIDGESFSGRFPDNMIVAYRHQNPDGNGGEIDTITLTFAEESQANDFSLGMLIRMDGDSPRPLDILDTNNESQMVIAYDNYILTATTGTITMTNLGQTTYQGITYPHFTINYTAEMNGATSSNPNAFTTQVTGSITVRRLDVN</sequence>
<dbReference type="STRING" id="649333.SAMN04487989_102113"/>
<reference evidence="3" key="1">
    <citation type="submission" date="2016-10" db="EMBL/GenBank/DDBJ databases">
        <authorList>
            <person name="Varghese N."/>
            <person name="Submissions S."/>
        </authorList>
    </citation>
    <scope>NUCLEOTIDE SEQUENCE [LARGE SCALE GENOMIC DNA]</scope>
    <source>
        <strain evidence="3">DSM 23925</strain>
    </source>
</reference>
<dbReference type="AlphaFoldDB" id="A0A1I5AKC1"/>
<feature type="signal peptide" evidence="1">
    <location>
        <begin position="1"/>
        <end position="26"/>
    </location>
</feature>
<dbReference type="EMBL" id="FOVN01000002">
    <property type="protein sequence ID" value="SFN62832.1"/>
    <property type="molecule type" value="Genomic_DNA"/>
</dbReference>
<keyword evidence="1" id="KW-0732">Signal</keyword>
<dbReference type="RefSeq" id="WP_143094900.1">
    <property type="nucleotide sequence ID" value="NZ_FOVN01000002.1"/>
</dbReference>
<evidence type="ECO:0000313" key="2">
    <source>
        <dbReference type="EMBL" id="SFN62832.1"/>
    </source>
</evidence>
<evidence type="ECO:0008006" key="4">
    <source>
        <dbReference type="Google" id="ProtNLM"/>
    </source>
</evidence>
<evidence type="ECO:0000313" key="3">
    <source>
        <dbReference type="Proteomes" id="UP000198705"/>
    </source>
</evidence>
<feature type="chain" id="PRO_5011676466" description="Type 1 periplasmic binding fold superfamily protein" evidence="1">
    <location>
        <begin position="27"/>
        <end position="198"/>
    </location>
</feature>
<name>A0A1I5AKC1_9FLAO</name>
<proteinExistence type="predicted"/>